<dbReference type="Gene3D" id="3.60.15.10">
    <property type="entry name" value="Ribonuclease Z/Hydroxyacylglutathione hydrolase-like"/>
    <property type="match status" value="1"/>
</dbReference>
<dbReference type="Proteomes" id="UP001530400">
    <property type="component" value="Unassembled WGS sequence"/>
</dbReference>
<reference evidence="3 4" key="1">
    <citation type="submission" date="2024-10" db="EMBL/GenBank/DDBJ databases">
        <title>Updated reference genomes for cyclostephanoid diatoms.</title>
        <authorList>
            <person name="Roberts W.R."/>
            <person name="Alverson A.J."/>
        </authorList>
    </citation>
    <scope>NUCLEOTIDE SEQUENCE [LARGE SCALE GENOMIC DNA]</scope>
    <source>
        <strain evidence="3 4">AJA010-31</strain>
    </source>
</reference>
<keyword evidence="1" id="KW-0732">Signal</keyword>
<feature type="signal peptide" evidence="1">
    <location>
        <begin position="1"/>
        <end position="22"/>
    </location>
</feature>
<dbReference type="SUPFAM" id="SSF56281">
    <property type="entry name" value="Metallo-hydrolase/oxidoreductase"/>
    <property type="match status" value="1"/>
</dbReference>
<sequence>MQSNTVATILLLFLNIFSTSHSYTMSSTHWKVHSAWSKAGIGTNIVLELRVPPSTACNVNVSIKKMPRIAFDMGSTPVFEAAIPAKHIFLSHGHIDHVGGVFSHARAHAVACGGEAPTYYAPAELLPQLEQCRDAMMALDASCLHPNGGRKSLVGAIFVAVRPGDEILLKGICSGSKTSFSMRAFAVDHCGHPALGYILVSRSSTGLKEEYQSLDKSALRDLAKAGVQLQSDPIENVEVAYTGDTCASGLTFDPSASVGKSVLYKQQLFQADVILCELTYLDSTENETGKQRAADRGHLHICELEKLFANSVIVGDGTKPDEAAETIPKCLTTAQKQQIVFYHLSGRSSPATRALDMIADGLPRYLRSRCHVAVASLLSTGEKNSLGRLIQPNGCISLNAYLAWRERPK</sequence>
<dbReference type="InterPro" id="IPR001279">
    <property type="entry name" value="Metallo-B-lactamas"/>
</dbReference>
<evidence type="ECO:0000256" key="1">
    <source>
        <dbReference type="SAM" id="SignalP"/>
    </source>
</evidence>
<keyword evidence="4" id="KW-1185">Reference proteome</keyword>
<protein>
    <recommendedName>
        <fullName evidence="2">Metallo-beta-lactamase domain-containing protein</fullName>
    </recommendedName>
</protein>
<evidence type="ECO:0000313" key="3">
    <source>
        <dbReference type="EMBL" id="KAL3769764.1"/>
    </source>
</evidence>
<dbReference type="AlphaFoldDB" id="A0ABD3N0X1"/>
<accession>A0ABD3N0X1</accession>
<organism evidence="3 4">
    <name type="scientific">Cyclotella atomus</name>
    <dbReference type="NCBI Taxonomy" id="382360"/>
    <lineage>
        <taxon>Eukaryota</taxon>
        <taxon>Sar</taxon>
        <taxon>Stramenopiles</taxon>
        <taxon>Ochrophyta</taxon>
        <taxon>Bacillariophyta</taxon>
        <taxon>Coscinodiscophyceae</taxon>
        <taxon>Thalassiosirophycidae</taxon>
        <taxon>Stephanodiscales</taxon>
        <taxon>Stephanodiscaceae</taxon>
        <taxon>Cyclotella</taxon>
    </lineage>
</organism>
<dbReference type="InterPro" id="IPR036866">
    <property type="entry name" value="RibonucZ/Hydroxyglut_hydro"/>
</dbReference>
<dbReference type="PANTHER" id="PTHR46504:SF2">
    <property type="entry name" value="TRNASE Z TRZ1"/>
    <property type="match status" value="1"/>
</dbReference>
<evidence type="ECO:0000313" key="4">
    <source>
        <dbReference type="Proteomes" id="UP001530400"/>
    </source>
</evidence>
<dbReference type="Pfam" id="PF00753">
    <property type="entry name" value="Lactamase_B"/>
    <property type="match status" value="1"/>
</dbReference>
<proteinExistence type="predicted"/>
<name>A0ABD3N0X1_9STRA</name>
<dbReference type="PANTHER" id="PTHR46504">
    <property type="entry name" value="TRNASE Z TRZ1"/>
    <property type="match status" value="1"/>
</dbReference>
<gene>
    <name evidence="3" type="ORF">ACHAWO_011292</name>
</gene>
<evidence type="ECO:0000259" key="2">
    <source>
        <dbReference type="Pfam" id="PF00753"/>
    </source>
</evidence>
<comment type="caution">
    <text evidence="3">The sequence shown here is derived from an EMBL/GenBank/DDBJ whole genome shotgun (WGS) entry which is preliminary data.</text>
</comment>
<feature type="domain" description="Metallo-beta-lactamase" evidence="2">
    <location>
        <begin position="86"/>
        <end position="122"/>
    </location>
</feature>
<dbReference type="EMBL" id="JALLPJ020001325">
    <property type="protein sequence ID" value="KAL3769764.1"/>
    <property type="molecule type" value="Genomic_DNA"/>
</dbReference>
<feature type="chain" id="PRO_5044863475" description="Metallo-beta-lactamase domain-containing protein" evidence="1">
    <location>
        <begin position="23"/>
        <end position="409"/>
    </location>
</feature>